<dbReference type="GO" id="GO:1990756">
    <property type="term" value="F:ubiquitin-like ligase-substrate adaptor activity"/>
    <property type="evidence" value="ECO:0007669"/>
    <property type="project" value="TreeGrafter"/>
</dbReference>
<evidence type="ECO:0000313" key="2">
    <source>
        <dbReference type="EMBL" id="VEL26531.1"/>
    </source>
</evidence>
<reference evidence="2" key="1">
    <citation type="submission" date="2018-11" db="EMBL/GenBank/DDBJ databases">
        <authorList>
            <consortium name="Pathogen Informatics"/>
        </authorList>
    </citation>
    <scope>NUCLEOTIDE SEQUENCE</scope>
</reference>
<proteinExistence type="predicted"/>
<protein>
    <submittedName>
        <fullName evidence="2">Uncharacterized protein</fullName>
    </submittedName>
</protein>
<organism evidence="2 3">
    <name type="scientific">Protopolystoma xenopodis</name>
    <dbReference type="NCBI Taxonomy" id="117903"/>
    <lineage>
        <taxon>Eukaryota</taxon>
        <taxon>Metazoa</taxon>
        <taxon>Spiralia</taxon>
        <taxon>Lophotrochozoa</taxon>
        <taxon>Platyhelminthes</taxon>
        <taxon>Monogenea</taxon>
        <taxon>Polyopisthocotylea</taxon>
        <taxon>Polystomatidea</taxon>
        <taxon>Polystomatidae</taxon>
        <taxon>Protopolystoma</taxon>
    </lineage>
</organism>
<feature type="compositionally biased region" description="Polar residues" evidence="1">
    <location>
        <begin position="136"/>
        <end position="147"/>
    </location>
</feature>
<dbReference type="EMBL" id="CAAALY010080917">
    <property type="protein sequence ID" value="VEL26531.1"/>
    <property type="molecule type" value="Genomic_DNA"/>
</dbReference>
<dbReference type="AlphaFoldDB" id="A0A3S5BZU3"/>
<name>A0A3S5BZU3_9PLAT</name>
<dbReference type="OrthoDB" id="6363363at2759"/>
<dbReference type="GO" id="GO:0000045">
    <property type="term" value="P:autophagosome assembly"/>
    <property type="evidence" value="ECO:0007669"/>
    <property type="project" value="TreeGrafter"/>
</dbReference>
<dbReference type="GO" id="GO:0080008">
    <property type="term" value="C:Cul4-RING E3 ubiquitin ligase complex"/>
    <property type="evidence" value="ECO:0007669"/>
    <property type="project" value="TreeGrafter"/>
</dbReference>
<evidence type="ECO:0000313" key="3">
    <source>
        <dbReference type="Proteomes" id="UP000784294"/>
    </source>
</evidence>
<dbReference type="Proteomes" id="UP000784294">
    <property type="component" value="Unassembled WGS sequence"/>
</dbReference>
<comment type="caution">
    <text evidence="2">The sequence shown here is derived from an EMBL/GenBank/DDBJ whole genome shotgun (WGS) entry which is preliminary data.</text>
</comment>
<accession>A0A3S5BZU3</accession>
<gene>
    <name evidence="2" type="ORF">PXEA_LOCUS19971</name>
</gene>
<keyword evidence="3" id="KW-1185">Reference proteome</keyword>
<dbReference type="InterPro" id="IPR052596">
    <property type="entry name" value="AMBRA1_autophagy"/>
</dbReference>
<dbReference type="PANTHER" id="PTHR22874">
    <property type="entry name" value="ACTIVATING MOLECULE IN BECN1-REGULATED AUTOPHAGY PROTEIN 1"/>
    <property type="match status" value="1"/>
</dbReference>
<dbReference type="PANTHER" id="PTHR22874:SF1">
    <property type="entry name" value="ACTIVATING MOLECULE IN BECN1-REGULATED AUTOPHAGY PROTEIN 1"/>
    <property type="match status" value="1"/>
</dbReference>
<feature type="region of interest" description="Disordered" evidence="1">
    <location>
        <begin position="134"/>
        <end position="165"/>
    </location>
</feature>
<dbReference type="GO" id="GO:0000423">
    <property type="term" value="P:mitophagy"/>
    <property type="evidence" value="ECO:0007669"/>
    <property type="project" value="TreeGrafter"/>
</dbReference>
<evidence type="ECO:0000256" key="1">
    <source>
        <dbReference type="SAM" id="MobiDB-lite"/>
    </source>
</evidence>
<sequence>MPANVAVSYNTNSLVVPHARLFNDSSICLSPDGRLLAAFVVPRVDINATGTIEDLRNPDSRRSSLVIGGSSESETLLAVYRLEPRKNRGACLFSHRFASVSPVCLDFSPLADYIVVGLATTRLPCLNRSPTGHADISNSQHASMNSSHSKHYRTEFTKPGDSTPASMTSVGKGIYIAK</sequence>